<gene>
    <name evidence="2" type="ORF">PYX00_008739</name>
</gene>
<dbReference type="EMBL" id="JARGDH010000004">
    <property type="protein sequence ID" value="KAL0271743.1"/>
    <property type="molecule type" value="Genomic_DNA"/>
</dbReference>
<comment type="caution">
    <text evidence="2">The sequence shown here is derived from an EMBL/GenBank/DDBJ whole genome shotgun (WGS) entry which is preliminary data.</text>
</comment>
<feature type="chain" id="PRO_5043374259" evidence="1">
    <location>
        <begin position="19"/>
        <end position="159"/>
    </location>
</feature>
<organism evidence="2">
    <name type="scientific">Menopon gallinae</name>
    <name type="common">poultry shaft louse</name>
    <dbReference type="NCBI Taxonomy" id="328185"/>
    <lineage>
        <taxon>Eukaryota</taxon>
        <taxon>Metazoa</taxon>
        <taxon>Ecdysozoa</taxon>
        <taxon>Arthropoda</taxon>
        <taxon>Hexapoda</taxon>
        <taxon>Insecta</taxon>
        <taxon>Pterygota</taxon>
        <taxon>Neoptera</taxon>
        <taxon>Paraneoptera</taxon>
        <taxon>Psocodea</taxon>
        <taxon>Troctomorpha</taxon>
        <taxon>Phthiraptera</taxon>
        <taxon>Amblycera</taxon>
        <taxon>Menoponidae</taxon>
        <taxon>Menopon</taxon>
    </lineage>
</organism>
<reference evidence="2" key="1">
    <citation type="journal article" date="2024" name="Gigascience">
        <title>Chromosome-level genome of the poultry shaft louse Menopon gallinae provides insight into the host-switching and adaptive evolution of parasitic lice.</title>
        <authorList>
            <person name="Xu Y."/>
            <person name="Ma L."/>
            <person name="Liu S."/>
            <person name="Liang Y."/>
            <person name="Liu Q."/>
            <person name="He Z."/>
            <person name="Tian L."/>
            <person name="Duan Y."/>
            <person name="Cai W."/>
            <person name="Li H."/>
            <person name="Song F."/>
        </authorList>
    </citation>
    <scope>NUCLEOTIDE SEQUENCE</scope>
    <source>
        <strain evidence="2">Cailab_2023a</strain>
    </source>
</reference>
<dbReference type="AlphaFoldDB" id="A0AAW2HQS4"/>
<protein>
    <submittedName>
        <fullName evidence="2">Uncharacterized protein</fullName>
    </submittedName>
</protein>
<feature type="signal peptide" evidence="1">
    <location>
        <begin position="1"/>
        <end position="18"/>
    </location>
</feature>
<name>A0AAW2HQS4_9NEOP</name>
<sequence>MKLVLSLALCMLLVTVEAGIVSPLFYPSPESNLIFPIEFRKVISYSKPVYTTQLFKPDIFGGLQLYTFPVVQSQVPASTPLFVVPALRTPPSTLVANAKAASGAGVAGSSVVAQSDEGTPFSVVANASPAAAYSSAVVHPSHNGAPLTAGAHASVSGHN</sequence>
<evidence type="ECO:0000256" key="1">
    <source>
        <dbReference type="SAM" id="SignalP"/>
    </source>
</evidence>
<evidence type="ECO:0000313" key="2">
    <source>
        <dbReference type="EMBL" id="KAL0271743.1"/>
    </source>
</evidence>
<accession>A0AAW2HQS4</accession>
<proteinExistence type="predicted"/>
<keyword evidence="1" id="KW-0732">Signal</keyword>